<dbReference type="InterPro" id="IPR029058">
    <property type="entry name" value="AB_hydrolase_fold"/>
</dbReference>
<dbReference type="RefSeq" id="WP_206044954.1">
    <property type="nucleotide sequence ID" value="NZ_AQQV01000004.1"/>
</dbReference>
<evidence type="ECO:0000313" key="2">
    <source>
        <dbReference type="EMBL" id="ORE85561.1"/>
    </source>
</evidence>
<organism evidence="2 3">
    <name type="scientific">Oceanococcus atlanticus</name>
    <dbReference type="NCBI Taxonomy" id="1317117"/>
    <lineage>
        <taxon>Bacteria</taxon>
        <taxon>Pseudomonadati</taxon>
        <taxon>Pseudomonadota</taxon>
        <taxon>Gammaproteobacteria</taxon>
        <taxon>Chromatiales</taxon>
        <taxon>Oceanococcaceae</taxon>
        <taxon>Oceanococcus</taxon>
    </lineage>
</organism>
<dbReference type="SUPFAM" id="SSF53474">
    <property type="entry name" value="alpha/beta-Hydrolases"/>
    <property type="match status" value="1"/>
</dbReference>
<dbReference type="Pfam" id="PF02129">
    <property type="entry name" value="Peptidase_S15"/>
    <property type="match status" value="1"/>
</dbReference>
<dbReference type="GO" id="GO:0016787">
    <property type="term" value="F:hydrolase activity"/>
    <property type="evidence" value="ECO:0007669"/>
    <property type="project" value="InterPro"/>
</dbReference>
<name>A0A1Y1SB29_9GAMM</name>
<dbReference type="InterPro" id="IPR000383">
    <property type="entry name" value="Xaa-Pro-like_dom"/>
</dbReference>
<dbReference type="PROSITE" id="PS51257">
    <property type="entry name" value="PROKAR_LIPOPROTEIN"/>
    <property type="match status" value="1"/>
</dbReference>
<gene>
    <name evidence="2" type="ORF">ATO7_15103</name>
</gene>
<reference evidence="2 3" key="1">
    <citation type="submission" date="2013-04" db="EMBL/GenBank/DDBJ databases">
        <title>Oceanococcus atlanticus 22II-S10r2 Genome Sequencing.</title>
        <authorList>
            <person name="Lai Q."/>
            <person name="Li G."/>
            <person name="Shao Z."/>
        </authorList>
    </citation>
    <scope>NUCLEOTIDE SEQUENCE [LARGE SCALE GENOMIC DNA]</scope>
    <source>
        <strain evidence="2 3">22II-S10r2</strain>
    </source>
</reference>
<comment type="caution">
    <text evidence="2">The sequence shown here is derived from an EMBL/GenBank/DDBJ whole genome shotgun (WGS) entry which is preliminary data.</text>
</comment>
<feature type="domain" description="Xaa-Pro dipeptidyl-peptidase-like" evidence="1">
    <location>
        <begin position="65"/>
        <end position="212"/>
    </location>
</feature>
<dbReference type="AlphaFoldDB" id="A0A1Y1SB29"/>
<protein>
    <submittedName>
        <fullName evidence="2">Peptidase S15</fullName>
    </submittedName>
</protein>
<evidence type="ECO:0000313" key="3">
    <source>
        <dbReference type="Proteomes" id="UP000192342"/>
    </source>
</evidence>
<sequence length="606" mass="64683">MLYRILALGLGLTVAACNGGRTDSAASNNTDGAIVMGQSPTLVEVSESRAGEVYRQEILSPVTGDTTVVQVMEPTQLEVGASYPLVLQGHGYGGSRNVEPSNFQQRLRDAGYYVISIDQRGFGESSGQVRVMDPEYEGQNLIAVLDWAENLPGLRRRANGEMYVGSYGSSYGGMYQFLLHAVDPRHRLRVMAPDITPHDLTYSLNPHNVVKSSWGLLLVAGGEASGVISLLTGDPTTLLPELLELASQGVTAQDPAILEILLNAGVSNAFSEAGFNFMRYHSVKYFCDGEPAGPQNFLFATADELSVAPDLPPPADILISQGFLDTLFNFNEGLANYECRKAIGGDVRLVTHQSGHLLPALGLEDAFDPLAQVLTIPELQGPGGSANCGTYSQEEMRFAWFEEKLQGREGLIAATLPPPDEICLSLGEEDAILVDKVQHGGTAFEIDSSTPQLNSVLGIVGSVLGNGAREALLATQPLMTVGDEGGVLAGIPKLDIQIEGLSGLEMSECAVPGAPVQLGCDPILYLAIGHRPAGQNHWDPLDGQITPVRGFGAHQMEMNGIAERLNPGDELALLIYGFHAQFPITWSRDLLVPAVTLSGTLELPLL</sequence>
<dbReference type="EMBL" id="AQQV01000004">
    <property type="protein sequence ID" value="ORE85561.1"/>
    <property type="molecule type" value="Genomic_DNA"/>
</dbReference>
<evidence type="ECO:0000259" key="1">
    <source>
        <dbReference type="Pfam" id="PF02129"/>
    </source>
</evidence>
<dbReference type="Proteomes" id="UP000192342">
    <property type="component" value="Unassembled WGS sequence"/>
</dbReference>
<accession>A0A1Y1SB29</accession>
<keyword evidence="3" id="KW-1185">Reference proteome</keyword>
<dbReference type="STRING" id="1317117.ATO7_15103"/>
<dbReference type="Gene3D" id="3.40.50.1820">
    <property type="entry name" value="alpha/beta hydrolase"/>
    <property type="match status" value="1"/>
</dbReference>
<proteinExistence type="predicted"/>